<evidence type="ECO:0000256" key="9">
    <source>
        <dbReference type="ARBA" id="ARBA00022975"/>
    </source>
</evidence>
<feature type="binding site" evidence="11">
    <location>
        <position position="48"/>
    </location>
    <ligand>
        <name>ATP</name>
        <dbReference type="ChEBI" id="CHEBI:30616"/>
    </ligand>
</feature>
<evidence type="ECO:0000256" key="11">
    <source>
        <dbReference type="HAMAP-Rule" id="MF_01220"/>
    </source>
</evidence>
<keyword evidence="9 11" id="KW-0665">Pyrimidine biosynthesis</keyword>
<feature type="binding site" evidence="11">
    <location>
        <position position="145"/>
    </location>
    <ligand>
        <name>ATP</name>
        <dbReference type="ChEBI" id="CHEBI:30616"/>
    </ligand>
</feature>
<dbReference type="InterPro" id="IPR001048">
    <property type="entry name" value="Asp/Glu/Uridylate_kinase"/>
</dbReference>
<comment type="catalytic activity">
    <reaction evidence="10 11">
        <text>UMP + ATP = UDP + ADP</text>
        <dbReference type="Rhea" id="RHEA:24400"/>
        <dbReference type="ChEBI" id="CHEBI:30616"/>
        <dbReference type="ChEBI" id="CHEBI:57865"/>
        <dbReference type="ChEBI" id="CHEBI:58223"/>
        <dbReference type="ChEBI" id="CHEBI:456216"/>
        <dbReference type="EC" id="2.7.4.22"/>
    </reaction>
</comment>
<proteinExistence type="inferred from homology"/>
<dbReference type="RefSeq" id="WP_108382400.1">
    <property type="nucleotide sequence ID" value="NZ_CP028858.1"/>
</dbReference>
<evidence type="ECO:0000313" key="14">
    <source>
        <dbReference type="Proteomes" id="UP000244727"/>
    </source>
</evidence>
<dbReference type="InterPro" id="IPR011818">
    <property type="entry name" value="Uridylate_kinase_arch/spir"/>
</dbReference>
<dbReference type="PANTHER" id="PTHR42833">
    <property type="entry name" value="URIDYLATE KINASE"/>
    <property type="match status" value="1"/>
</dbReference>
<dbReference type="UniPathway" id="UPA00159">
    <property type="reaction ID" value="UER00275"/>
</dbReference>
<comment type="activity regulation">
    <text evidence="11">Inhibited by UTP.</text>
</comment>
<feature type="binding site" evidence="11">
    <location>
        <position position="44"/>
    </location>
    <ligand>
        <name>ATP</name>
        <dbReference type="ChEBI" id="CHEBI:30616"/>
    </ligand>
</feature>
<dbReference type="EMBL" id="CP028858">
    <property type="protein sequence ID" value="AWB27755.1"/>
    <property type="molecule type" value="Genomic_DNA"/>
</dbReference>
<name>A0A2R4X1V0_9EURY</name>
<dbReference type="GeneID" id="36512550"/>
<dbReference type="Gene3D" id="3.40.1160.10">
    <property type="entry name" value="Acetylglutamate kinase-like"/>
    <property type="match status" value="1"/>
</dbReference>
<keyword evidence="6 11" id="KW-0547">Nucleotide-binding</keyword>
<keyword evidence="8 11" id="KW-0067">ATP-binding</keyword>
<feature type="domain" description="Aspartate/glutamate/uridylate kinase" evidence="12">
    <location>
        <begin position="3"/>
        <end position="202"/>
    </location>
</feature>
<comment type="similarity">
    <text evidence="3 11">Belongs to the UMP kinase family.</text>
</comment>
<evidence type="ECO:0000256" key="4">
    <source>
        <dbReference type="ARBA" id="ARBA00022490"/>
    </source>
</evidence>
<dbReference type="GO" id="GO:0044210">
    <property type="term" value="P:'de novo' CTP biosynthetic process"/>
    <property type="evidence" value="ECO:0007669"/>
    <property type="project" value="UniProtKB-UniRule"/>
</dbReference>
<accession>A0A2R4X1V0</accession>
<dbReference type="PIRSF" id="PIRSF005650">
    <property type="entry name" value="Uridylate_kin"/>
    <property type="match status" value="1"/>
</dbReference>
<dbReference type="CDD" id="cd04253">
    <property type="entry name" value="AAK_UMPK-PyrH-Pf"/>
    <property type="match status" value="1"/>
</dbReference>
<evidence type="ECO:0000256" key="3">
    <source>
        <dbReference type="ARBA" id="ARBA00007614"/>
    </source>
</evidence>
<sequence>MNTVISLGGSVLAADLDPERFRTYGDLVADLAADHRLAVVTGGGPTAREYIGTARELGANETDLDALGVAVTRLNARLLIAAVGSPAHPTVPTGIDRAREIHRTGDVPIMGGTVAGHTTDAVAASLAESVDADRLVLGTSVDGVYSGDPNVEEDVEKFDRIDAGDLVGLIAEIDLDAGSNAPVDLLAAKMIQRSGIETVVCDGSDPAIVRAAATGDAPGTVVEP</sequence>
<dbReference type="GO" id="GO:0005737">
    <property type="term" value="C:cytoplasm"/>
    <property type="evidence" value="ECO:0007669"/>
    <property type="project" value="UniProtKB-SubCell"/>
</dbReference>
<evidence type="ECO:0000256" key="2">
    <source>
        <dbReference type="ARBA" id="ARBA00004791"/>
    </source>
</evidence>
<gene>
    <name evidence="11" type="primary">pyrH</name>
    <name evidence="13" type="ORF">HARCEL1_08545</name>
</gene>
<feature type="binding site" evidence="11">
    <location>
        <position position="139"/>
    </location>
    <ligand>
        <name>ATP</name>
        <dbReference type="ChEBI" id="CHEBI:30616"/>
    </ligand>
</feature>
<dbReference type="GO" id="GO:0005524">
    <property type="term" value="F:ATP binding"/>
    <property type="evidence" value="ECO:0007669"/>
    <property type="project" value="UniProtKB-KW"/>
</dbReference>
<keyword evidence="4 11" id="KW-0963">Cytoplasm</keyword>
<evidence type="ECO:0000256" key="7">
    <source>
        <dbReference type="ARBA" id="ARBA00022777"/>
    </source>
</evidence>
<dbReference type="HAMAP" id="MF_01220_A">
    <property type="entry name" value="PyrH_A"/>
    <property type="match status" value="1"/>
</dbReference>
<evidence type="ECO:0000256" key="5">
    <source>
        <dbReference type="ARBA" id="ARBA00022679"/>
    </source>
</evidence>
<reference evidence="13 14" key="1">
    <citation type="submission" date="2018-04" db="EMBL/GenBank/DDBJ databases">
        <title>Halococcoides cellulosivorans gen. nov., sp. nov., an extremely halophilic cellulose-utilizing haloarchaeon from hypersaline lakes.</title>
        <authorList>
            <person name="Sorokin D.Y."/>
            <person name="Toshchakov S.V."/>
            <person name="Samarov N.I."/>
            <person name="Korzhenkov A."/>
            <person name="Kublanov I.V."/>
        </authorList>
    </citation>
    <scope>NUCLEOTIDE SEQUENCE [LARGE SCALE GENOMIC DNA]</scope>
    <source>
        <strain evidence="13 14">HArcel1</strain>
    </source>
</reference>
<feature type="binding site" evidence="11">
    <location>
        <begin position="113"/>
        <end position="119"/>
    </location>
    <ligand>
        <name>UMP</name>
        <dbReference type="ChEBI" id="CHEBI:57865"/>
    </ligand>
</feature>
<dbReference type="SUPFAM" id="SSF53633">
    <property type="entry name" value="Carbamate kinase-like"/>
    <property type="match status" value="1"/>
</dbReference>
<dbReference type="PANTHER" id="PTHR42833:SF4">
    <property type="entry name" value="URIDYLATE KINASE PUMPKIN, CHLOROPLASTIC"/>
    <property type="match status" value="1"/>
</dbReference>
<dbReference type="EC" id="2.7.4.22" evidence="11"/>
<comment type="pathway">
    <text evidence="2 11">Pyrimidine metabolism; CTP biosynthesis via de novo pathway; UDP from UMP (UMPK route): step 1/1.</text>
</comment>
<evidence type="ECO:0000256" key="6">
    <source>
        <dbReference type="ARBA" id="ARBA00022741"/>
    </source>
</evidence>
<comment type="function">
    <text evidence="11">Catalyzes the reversible phosphorylation of UMP to UDP.</text>
</comment>
<feature type="binding site" evidence="11">
    <location>
        <begin position="9"/>
        <end position="10"/>
    </location>
    <ligand>
        <name>ATP</name>
        <dbReference type="ChEBI" id="CHEBI:30616"/>
    </ligand>
</feature>
<dbReference type="InterPro" id="IPR011817">
    <property type="entry name" value="Uridylate_kinase"/>
</dbReference>
<evidence type="ECO:0000256" key="10">
    <source>
        <dbReference type="ARBA" id="ARBA00047767"/>
    </source>
</evidence>
<dbReference type="GO" id="GO:0006225">
    <property type="term" value="P:UDP biosynthetic process"/>
    <property type="evidence" value="ECO:0007669"/>
    <property type="project" value="TreeGrafter"/>
</dbReference>
<organism evidence="13 14">
    <name type="scientific">Halococcoides cellulosivorans</name>
    <dbReference type="NCBI Taxonomy" id="1679096"/>
    <lineage>
        <taxon>Archaea</taxon>
        <taxon>Methanobacteriati</taxon>
        <taxon>Methanobacteriota</taxon>
        <taxon>Stenosarchaea group</taxon>
        <taxon>Halobacteria</taxon>
        <taxon>Halobacteriales</taxon>
        <taxon>Haloarculaceae</taxon>
        <taxon>Halococcoides</taxon>
    </lineage>
</organism>
<dbReference type="AlphaFoldDB" id="A0A2R4X1V0"/>
<evidence type="ECO:0000256" key="1">
    <source>
        <dbReference type="ARBA" id="ARBA00004496"/>
    </source>
</evidence>
<comment type="subunit">
    <text evidence="11">Homohexamer.</text>
</comment>
<dbReference type="NCBIfam" id="TIGR02076">
    <property type="entry name" value="pyrH_arch"/>
    <property type="match status" value="1"/>
</dbReference>
<feature type="binding site" evidence="11">
    <location>
        <position position="65"/>
    </location>
    <ligand>
        <name>UMP</name>
        <dbReference type="ChEBI" id="CHEBI:57865"/>
    </ligand>
</feature>
<protein>
    <recommendedName>
        <fullName evidence="11">Uridylate kinase</fullName>
        <shortName evidence="11">UK</shortName>
        <ecNumber evidence="11">2.7.4.22</ecNumber>
    </recommendedName>
    <alternativeName>
        <fullName evidence="11">Uridine monophosphate kinase</fullName>
        <shortName evidence="11">UMP kinase</shortName>
        <shortName evidence="11">UMPK</shortName>
    </alternativeName>
</protein>
<comment type="subcellular location">
    <subcellularLocation>
        <location evidence="1 11">Cytoplasm</location>
    </subcellularLocation>
</comment>
<dbReference type="GO" id="GO:0033862">
    <property type="term" value="F:UMP kinase activity"/>
    <property type="evidence" value="ECO:0007669"/>
    <property type="project" value="UniProtKB-EC"/>
</dbReference>
<feature type="binding site" evidence="11">
    <location>
        <position position="43"/>
    </location>
    <ligand>
        <name>UMP</name>
        <dbReference type="ChEBI" id="CHEBI:57865"/>
    </ligand>
</feature>
<dbReference type="Proteomes" id="UP000244727">
    <property type="component" value="Chromosome"/>
</dbReference>
<evidence type="ECO:0000256" key="8">
    <source>
        <dbReference type="ARBA" id="ARBA00022840"/>
    </source>
</evidence>
<evidence type="ECO:0000259" key="12">
    <source>
        <dbReference type="Pfam" id="PF00696"/>
    </source>
</evidence>
<keyword evidence="14" id="KW-1185">Reference proteome</keyword>
<keyword evidence="7 11" id="KW-0418">Kinase</keyword>
<dbReference type="KEGG" id="harc:HARCEL1_08545"/>
<dbReference type="Pfam" id="PF00696">
    <property type="entry name" value="AA_kinase"/>
    <property type="match status" value="1"/>
</dbReference>
<keyword evidence="5 11" id="KW-0808">Transferase</keyword>
<evidence type="ECO:0000313" key="13">
    <source>
        <dbReference type="EMBL" id="AWB27755.1"/>
    </source>
</evidence>
<feature type="binding site" evidence="11">
    <location>
        <position position="148"/>
    </location>
    <ligand>
        <name>ATP</name>
        <dbReference type="ChEBI" id="CHEBI:30616"/>
    </ligand>
</feature>
<dbReference type="InterPro" id="IPR036393">
    <property type="entry name" value="AceGlu_kinase-like_sf"/>
</dbReference>
<comment type="caution">
    <text evidence="11">Lacks conserved residue(s) required for the propagation of feature annotation.</text>
</comment>